<dbReference type="Pfam" id="PF01435">
    <property type="entry name" value="Peptidase_M48"/>
    <property type="match status" value="1"/>
</dbReference>
<evidence type="ECO:0000256" key="6">
    <source>
        <dbReference type="RuleBase" id="RU003983"/>
    </source>
</evidence>
<comment type="similarity">
    <text evidence="6">Belongs to the peptidase M48 family.</text>
</comment>
<name>A0A7V8T008_9BACT</name>
<evidence type="ECO:0000256" key="4">
    <source>
        <dbReference type="ARBA" id="ARBA00022833"/>
    </source>
</evidence>
<keyword evidence="8" id="KW-0732">Signal</keyword>
<dbReference type="CDD" id="cd07333">
    <property type="entry name" value="M48C_bepA_like"/>
    <property type="match status" value="1"/>
</dbReference>
<evidence type="ECO:0000256" key="3">
    <source>
        <dbReference type="ARBA" id="ARBA00022801"/>
    </source>
</evidence>
<dbReference type="GO" id="GO:0004222">
    <property type="term" value="F:metalloendopeptidase activity"/>
    <property type="evidence" value="ECO:0007669"/>
    <property type="project" value="InterPro"/>
</dbReference>
<evidence type="ECO:0000256" key="2">
    <source>
        <dbReference type="ARBA" id="ARBA00022723"/>
    </source>
</evidence>
<feature type="chain" id="PRO_5030793803" evidence="8">
    <location>
        <begin position="21"/>
        <end position="247"/>
    </location>
</feature>
<keyword evidence="11" id="KW-1185">Reference proteome</keyword>
<dbReference type="Proteomes" id="UP000567293">
    <property type="component" value="Unassembled WGS sequence"/>
</dbReference>
<feature type="signal peptide" evidence="8">
    <location>
        <begin position="1"/>
        <end position="20"/>
    </location>
</feature>
<dbReference type="InterPro" id="IPR051156">
    <property type="entry name" value="Mito/Outer_Membr_Metalloprot"/>
</dbReference>
<dbReference type="PANTHER" id="PTHR22726:SF1">
    <property type="entry name" value="METALLOENDOPEPTIDASE OMA1, MITOCHONDRIAL"/>
    <property type="match status" value="1"/>
</dbReference>
<dbReference type="PANTHER" id="PTHR22726">
    <property type="entry name" value="METALLOENDOPEPTIDASE OMA1"/>
    <property type="match status" value="1"/>
</dbReference>
<feature type="domain" description="Peptidase M48" evidence="9">
    <location>
        <begin position="61"/>
        <end position="245"/>
    </location>
</feature>
<evidence type="ECO:0000256" key="7">
    <source>
        <dbReference type="SAM" id="MobiDB-lite"/>
    </source>
</evidence>
<comment type="cofactor">
    <cofactor evidence="6">
        <name>Zn(2+)</name>
        <dbReference type="ChEBI" id="CHEBI:29105"/>
    </cofactor>
    <text evidence="6">Binds 1 zinc ion per subunit.</text>
</comment>
<evidence type="ECO:0000256" key="8">
    <source>
        <dbReference type="SAM" id="SignalP"/>
    </source>
</evidence>
<comment type="caution">
    <text evidence="10">The sequence shown here is derived from an EMBL/GenBank/DDBJ whole genome shotgun (WGS) entry which is preliminary data.</text>
</comment>
<accession>A0A7V8T008</accession>
<keyword evidence="2" id="KW-0479">Metal-binding</keyword>
<dbReference type="Gene3D" id="3.30.2010.10">
    <property type="entry name" value="Metalloproteases ('zincins'), catalytic domain"/>
    <property type="match status" value="1"/>
</dbReference>
<dbReference type="InterPro" id="IPR001915">
    <property type="entry name" value="Peptidase_M48"/>
</dbReference>
<dbReference type="EMBL" id="JACDQQ010002645">
    <property type="protein sequence ID" value="MBA0088724.1"/>
    <property type="molecule type" value="Genomic_DNA"/>
</dbReference>
<reference evidence="10" key="1">
    <citation type="submission" date="2020-06" db="EMBL/GenBank/DDBJ databases">
        <title>Legume-microbial interactions unlock mineral nutrients during tropical forest succession.</title>
        <authorList>
            <person name="Epihov D.Z."/>
        </authorList>
    </citation>
    <scope>NUCLEOTIDE SEQUENCE [LARGE SCALE GENOMIC DNA]</scope>
    <source>
        <strain evidence="10">Pan2503</strain>
    </source>
</reference>
<protein>
    <submittedName>
        <fullName evidence="10">M48 family metalloprotease</fullName>
    </submittedName>
</protein>
<keyword evidence="4 6" id="KW-0862">Zinc</keyword>
<dbReference type="GO" id="GO:0016020">
    <property type="term" value="C:membrane"/>
    <property type="evidence" value="ECO:0007669"/>
    <property type="project" value="TreeGrafter"/>
</dbReference>
<dbReference type="GO" id="GO:0046872">
    <property type="term" value="F:metal ion binding"/>
    <property type="evidence" value="ECO:0007669"/>
    <property type="project" value="UniProtKB-KW"/>
</dbReference>
<keyword evidence="1 6" id="KW-0645">Protease</keyword>
<feature type="non-terminal residue" evidence="10">
    <location>
        <position position="247"/>
    </location>
</feature>
<keyword evidence="3 6" id="KW-0378">Hydrolase</keyword>
<organism evidence="10 11">
    <name type="scientific">Candidatus Acidiferrum panamense</name>
    <dbReference type="NCBI Taxonomy" id="2741543"/>
    <lineage>
        <taxon>Bacteria</taxon>
        <taxon>Pseudomonadati</taxon>
        <taxon>Acidobacteriota</taxon>
        <taxon>Terriglobia</taxon>
        <taxon>Candidatus Acidiferrales</taxon>
        <taxon>Candidatus Acidiferrum</taxon>
    </lineage>
</organism>
<evidence type="ECO:0000313" key="10">
    <source>
        <dbReference type="EMBL" id="MBA0088724.1"/>
    </source>
</evidence>
<evidence type="ECO:0000259" key="9">
    <source>
        <dbReference type="Pfam" id="PF01435"/>
    </source>
</evidence>
<gene>
    <name evidence="10" type="ORF">HRJ53_27355</name>
</gene>
<keyword evidence="5 6" id="KW-0482">Metalloprotease</keyword>
<feature type="region of interest" description="Disordered" evidence="7">
    <location>
        <begin position="220"/>
        <end position="247"/>
    </location>
</feature>
<evidence type="ECO:0000256" key="5">
    <source>
        <dbReference type="ARBA" id="ARBA00023049"/>
    </source>
</evidence>
<dbReference type="GO" id="GO:0051603">
    <property type="term" value="P:proteolysis involved in protein catabolic process"/>
    <property type="evidence" value="ECO:0007669"/>
    <property type="project" value="TreeGrafter"/>
</dbReference>
<sequence length="247" mass="26532">MRLLWLIVLLLAAQAYPQSAGPEFPNPGNAHMSRDKQRQLGLEAAAQVYQQMPVLPDNSPETQYIRELGQKLVATIPSEYSWPFDFHVVAQKDINAFALPGGPMFVNIGTITAAANEAELAGVMAHEMSHVYMQHSAKQASKAQTTGLLAGIAEAALGATVGGTVGELGQMGIQMGAQGLMLKYSRGDESQADAVGAMILYKAGYNPQALANFFKTLESQGGQTPPQWLSDHPNPGNREQAIEQEIK</sequence>
<dbReference type="AlphaFoldDB" id="A0A7V8T008"/>
<proteinExistence type="inferred from homology"/>
<evidence type="ECO:0000256" key="1">
    <source>
        <dbReference type="ARBA" id="ARBA00022670"/>
    </source>
</evidence>
<evidence type="ECO:0000313" key="11">
    <source>
        <dbReference type="Proteomes" id="UP000567293"/>
    </source>
</evidence>